<dbReference type="HOGENOM" id="CLU_2254264_0_0_1"/>
<name>J3N241_ORYBR</name>
<evidence type="ECO:0000313" key="1">
    <source>
        <dbReference type="EnsemblPlants" id="OB10G15890.1"/>
    </source>
</evidence>
<sequence length="104" mass="11562">MLGNVDLGNLLHHTLRKKVHDSKDPSAPEIELSGAKFVNLCLICSRALWIPPYRPCKGCTIEKIFCGKIPGEPTIQFDVSNPSKQSSEFVENLLKDNETLGIKK</sequence>
<dbReference type="STRING" id="4533.J3N241"/>
<proteinExistence type="predicted"/>
<dbReference type="EnsemblPlants" id="OB10G15890.1">
    <property type="protein sequence ID" value="OB10G15890.1"/>
    <property type="gene ID" value="OB10G15890"/>
</dbReference>
<accession>J3N241</accession>
<keyword evidence="2" id="KW-1185">Reference proteome</keyword>
<dbReference type="Proteomes" id="UP000006038">
    <property type="component" value="Chromosome 10"/>
</dbReference>
<reference evidence="1" key="1">
    <citation type="journal article" date="2013" name="Nat. Commun.">
        <title>Whole-genome sequencing of Oryza brachyantha reveals mechanisms underlying Oryza genome evolution.</title>
        <authorList>
            <person name="Chen J."/>
            <person name="Huang Q."/>
            <person name="Gao D."/>
            <person name="Wang J."/>
            <person name="Lang Y."/>
            <person name="Liu T."/>
            <person name="Li B."/>
            <person name="Bai Z."/>
            <person name="Luis Goicoechea J."/>
            <person name="Liang C."/>
            <person name="Chen C."/>
            <person name="Zhang W."/>
            <person name="Sun S."/>
            <person name="Liao Y."/>
            <person name="Zhang X."/>
            <person name="Yang L."/>
            <person name="Song C."/>
            <person name="Wang M."/>
            <person name="Shi J."/>
            <person name="Liu G."/>
            <person name="Liu J."/>
            <person name="Zhou H."/>
            <person name="Zhou W."/>
            <person name="Yu Q."/>
            <person name="An N."/>
            <person name="Chen Y."/>
            <person name="Cai Q."/>
            <person name="Wang B."/>
            <person name="Liu B."/>
            <person name="Min J."/>
            <person name="Huang Y."/>
            <person name="Wu H."/>
            <person name="Li Z."/>
            <person name="Zhang Y."/>
            <person name="Yin Y."/>
            <person name="Song W."/>
            <person name="Jiang J."/>
            <person name="Jackson S.A."/>
            <person name="Wing R.A."/>
            <person name="Wang J."/>
            <person name="Chen M."/>
        </authorList>
    </citation>
    <scope>NUCLEOTIDE SEQUENCE [LARGE SCALE GENOMIC DNA]</scope>
    <source>
        <strain evidence="1">cv. IRGC 101232</strain>
    </source>
</reference>
<dbReference type="AlphaFoldDB" id="J3N241"/>
<reference evidence="1" key="2">
    <citation type="submission" date="2013-04" db="UniProtKB">
        <authorList>
            <consortium name="EnsemblPlants"/>
        </authorList>
    </citation>
    <scope>IDENTIFICATION</scope>
</reference>
<protein>
    <submittedName>
        <fullName evidence="1">Uncharacterized protein</fullName>
    </submittedName>
</protein>
<evidence type="ECO:0000313" key="2">
    <source>
        <dbReference type="Proteomes" id="UP000006038"/>
    </source>
</evidence>
<organism evidence="1">
    <name type="scientific">Oryza brachyantha</name>
    <name type="common">malo sina</name>
    <dbReference type="NCBI Taxonomy" id="4533"/>
    <lineage>
        <taxon>Eukaryota</taxon>
        <taxon>Viridiplantae</taxon>
        <taxon>Streptophyta</taxon>
        <taxon>Embryophyta</taxon>
        <taxon>Tracheophyta</taxon>
        <taxon>Spermatophyta</taxon>
        <taxon>Magnoliopsida</taxon>
        <taxon>Liliopsida</taxon>
        <taxon>Poales</taxon>
        <taxon>Poaceae</taxon>
        <taxon>BOP clade</taxon>
        <taxon>Oryzoideae</taxon>
        <taxon>Oryzeae</taxon>
        <taxon>Oryzinae</taxon>
        <taxon>Oryza</taxon>
    </lineage>
</organism>
<dbReference type="Gramene" id="OB10G15890.1">
    <property type="protein sequence ID" value="OB10G15890.1"/>
    <property type="gene ID" value="OB10G15890"/>
</dbReference>